<dbReference type="AlphaFoldDB" id="A0A8X6Q4P9"/>
<evidence type="ECO:0000313" key="2">
    <source>
        <dbReference type="Proteomes" id="UP000887013"/>
    </source>
</evidence>
<gene>
    <name evidence="1" type="ORF">NPIL_391871</name>
</gene>
<reference evidence="1" key="1">
    <citation type="submission" date="2020-08" db="EMBL/GenBank/DDBJ databases">
        <title>Multicomponent nature underlies the extraordinary mechanical properties of spider dragline silk.</title>
        <authorList>
            <person name="Kono N."/>
            <person name="Nakamura H."/>
            <person name="Mori M."/>
            <person name="Yoshida Y."/>
            <person name="Ohtoshi R."/>
            <person name="Malay A.D."/>
            <person name="Moran D.A.P."/>
            <person name="Tomita M."/>
            <person name="Numata K."/>
            <person name="Arakawa K."/>
        </authorList>
    </citation>
    <scope>NUCLEOTIDE SEQUENCE</scope>
</reference>
<dbReference type="EMBL" id="BMAW01077439">
    <property type="protein sequence ID" value="GFU06449.1"/>
    <property type="molecule type" value="Genomic_DNA"/>
</dbReference>
<sequence length="91" mass="10559">MPGLGTALKAWVTAKNTRKCDPTNLIIPQIRIPIVTIQYRQLSADDKRMYAEMHDSFSHLDMHQIIKFLLVLRLLFEDSVTKCELRNTICE</sequence>
<evidence type="ECO:0000313" key="1">
    <source>
        <dbReference type="EMBL" id="GFU06449.1"/>
    </source>
</evidence>
<name>A0A8X6Q4P9_NEPPI</name>
<accession>A0A8X6Q4P9</accession>
<organism evidence="1 2">
    <name type="scientific">Nephila pilipes</name>
    <name type="common">Giant wood spider</name>
    <name type="synonym">Nephila maculata</name>
    <dbReference type="NCBI Taxonomy" id="299642"/>
    <lineage>
        <taxon>Eukaryota</taxon>
        <taxon>Metazoa</taxon>
        <taxon>Ecdysozoa</taxon>
        <taxon>Arthropoda</taxon>
        <taxon>Chelicerata</taxon>
        <taxon>Arachnida</taxon>
        <taxon>Araneae</taxon>
        <taxon>Araneomorphae</taxon>
        <taxon>Entelegynae</taxon>
        <taxon>Araneoidea</taxon>
        <taxon>Nephilidae</taxon>
        <taxon>Nephila</taxon>
    </lineage>
</organism>
<proteinExistence type="predicted"/>
<comment type="caution">
    <text evidence="1">The sequence shown here is derived from an EMBL/GenBank/DDBJ whole genome shotgun (WGS) entry which is preliminary data.</text>
</comment>
<protein>
    <submittedName>
        <fullName evidence="1">Uncharacterized protein</fullName>
    </submittedName>
</protein>
<keyword evidence="2" id="KW-1185">Reference proteome</keyword>
<dbReference type="Proteomes" id="UP000887013">
    <property type="component" value="Unassembled WGS sequence"/>
</dbReference>